<dbReference type="RefSeq" id="WP_070049411.1">
    <property type="nucleotide sequence ID" value="NZ_CBCSDO010000007.1"/>
</dbReference>
<comment type="caution">
    <text evidence="2">The sequence shown here is derived from an EMBL/GenBank/DDBJ whole genome shotgun (WGS) entry which is preliminary data.</text>
</comment>
<evidence type="ECO:0000313" key="3">
    <source>
        <dbReference type="Proteomes" id="UP000242258"/>
    </source>
</evidence>
<dbReference type="EMBL" id="MKEK01000001">
    <property type="protein sequence ID" value="OEY69842.1"/>
    <property type="molecule type" value="Genomic_DNA"/>
</dbReference>
<proteinExistence type="predicted"/>
<dbReference type="Pfam" id="PF01863">
    <property type="entry name" value="YgjP-like"/>
    <property type="match status" value="1"/>
</dbReference>
<dbReference type="PANTHER" id="PTHR30399">
    <property type="entry name" value="UNCHARACTERIZED PROTEIN YGJP"/>
    <property type="match status" value="1"/>
</dbReference>
<gene>
    <name evidence="2" type="ORF">BI198_09925</name>
</gene>
<dbReference type="InterPro" id="IPR002725">
    <property type="entry name" value="YgjP-like_metallopeptidase"/>
</dbReference>
<dbReference type="STRING" id="1628148.BI198_09925"/>
<dbReference type="InterPro" id="IPR053136">
    <property type="entry name" value="UTP_pyrophosphatase-like"/>
</dbReference>
<dbReference type="AlphaFoldDB" id="A0A1E7Q6M1"/>
<protein>
    <recommendedName>
        <fullName evidence="1">YgjP-like metallopeptidase domain-containing protein</fullName>
    </recommendedName>
</protein>
<dbReference type="CDD" id="cd07344">
    <property type="entry name" value="M48_yhfN_like"/>
    <property type="match status" value="1"/>
</dbReference>
<dbReference type="Gene3D" id="3.30.2010.10">
    <property type="entry name" value="Metalloproteases ('zincins'), catalytic domain"/>
    <property type="match status" value="1"/>
</dbReference>
<evidence type="ECO:0000259" key="1">
    <source>
        <dbReference type="Pfam" id="PF01863"/>
    </source>
</evidence>
<dbReference type="Proteomes" id="UP000242258">
    <property type="component" value="Unassembled WGS sequence"/>
</dbReference>
<dbReference type="PANTHER" id="PTHR30399:SF1">
    <property type="entry name" value="UTP PYROPHOSPHATASE"/>
    <property type="match status" value="1"/>
</dbReference>
<organism evidence="2 3">
    <name type="scientific">Rheinheimera salexigens</name>
    <dbReference type="NCBI Taxonomy" id="1628148"/>
    <lineage>
        <taxon>Bacteria</taxon>
        <taxon>Pseudomonadati</taxon>
        <taxon>Pseudomonadota</taxon>
        <taxon>Gammaproteobacteria</taxon>
        <taxon>Chromatiales</taxon>
        <taxon>Chromatiaceae</taxon>
        <taxon>Rheinheimera</taxon>
    </lineage>
</organism>
<dbReference type="OrthoDB" id="9811177at2"/>
<reference evidence="3" key="1">
    <citation type="submission" date="2016-09" db="EMBL/GenBank/DDBJ databases">
        <authorList>
            <person name="Wan X."/>
            <person name="Hou S."/>
        </authorList>
    </citation>
    <scope>NUCLEOTIDE SEQUENCE [LARGE SCALE GENOMIC DNA]</scope>
    <source>
        <strain evidence="3">KH87</strain>
    </source>
</reference>
<evidence type="ECO:0000313" key="2">
    <source>
        <dbReference type="EMBL" id="OEY69842.1"/>
    </source>
</evidence>
<accession>A0A1E7Q6M1</accession>
<feature type="domain" description="YgjP-like metallopeptidase" evidence="1">
    <location>
        <begin position="21"/>
        <end position="226"/>
    </location>
</feature>
<keyword evidence="3" id="KW-1185">Reference proteome</keyword>
<name>A0A1E7Q6M1_9GAMM</name>
<sequence>MSGLQVKAQPFNYILYYSKRRSLAIQIKAGEVVVRAPLAYAMAKIEAFLQHKQHWILEKIQTTQLLAAPKWLEECRLPLFEQVLPFEVQRAKRSYILQQQDKLVLNISSRVQMARVDIIKQQLITDWYKQQAQIWFNSRVAYWQRQLQVKSTEIVIGGWLSKWGYCRADGRLGFNWRLMMAPAWVADYVVVHEVCHLKHLNHSAAFWQLVAKHCADVSAAKQWLKQYQHHLSL</sequence>